<dbReference type="Proteomes" id="UP000266188">
    <property type="component" value="Unassembled WGS sequence"/>
</dbReference>
<dbReference type="PANTHER" id="PTHR33048:SF146">
    <property type="entry name" value="INTEGRAL MEMBRANE PROTEIN"/>
    <property type="match status" value="1"/>
</dbReference>
<feature type="transmembrane region" description="Helical" evidence="7">
    <location>
        <begin position="208"/>
        <end position="227"/>
    </location>
</feature>
<feature type="domain" description="Rhodopsin" evidence="8">
    <location>
        <begin position="27"/>
        <end position="253"/>
    </location>
</feature>
<evidence type="ECO:0000256" key="4">
    <source>
        <dbReference type="ARBA" id="ARBA00023136"/>
    </source>
</evidence>
<dbReference type="STRING" id="2070753.A0A3A2ZP76"/>
<evidence type="ECO:0000256" key="1">
    <source>
        <dbReference type="ARBA" id="ARBA00004141"/>
    </source>
</evidence>
<feature type="transmembrane region" description="Helical" evidence="7">
    <location>
        <begin position="12"/>
        <end position="35"/>
    </location>
</feature>
<sequence length="304" mass="33890">MSNYDQRHAILSVTWVLGTVATISFGARMYTRFFLQTNHGWDDYTMIVAWLSAMVSAALVTVAVRYGLGLDLFDIHDPNNKLNAVEYLTIAPNFSIFSVAIGKVSIVLLLRRVMGLTAKKVHLIFLWIVAAISFCLSIAAIAVVLGFCTPTKRIWDKTVEGHCIDPMIQLGIGLAQASFNAFADLVLALFPTVIFWKLNMRLRRKIGLMMVMGVGIFGAAITSYKAYNLRNLPGHSNLTRSWTPITIWNTAELVYRPYSLSFARLLESGQREDTTRTAYEIPRKPSHPEEATIPAAEGSDIRKA</sequence>
<feature type="transmembrane region" description="Helical" evidence="7">
    <location>
        <begin position="88"/>
        <end position="110"/>
    </location>
</feature>
<evidence type="ECO:0000256" key="7">
    <source>
        <dbReference type="SAM" id="Phobius"/>
    </source>
</evidence>
<gene>
    <name evidence="9" type="ORF">PHISCL_02650</name>
</gene>
<evidence type="ECO:0000256" key="2">
    <source>
        <dbReference type="ARBA" id="ARBA00022692"/>
    </source>
</evidence>
<comment type="similarity">
    <text evidence="5">Belongs to the SAT4 family.</text>
</comment>
<dbReference type="OrthoDB" id="3923077at2759"/>
<dbReference type="EMBL" id="MVGC01000061">
    <property type="protein sequence ID" value="RJE24999.1"/>
    <property type="molecule type" value="Genomic_DNA"/>
</dbReference>
<dbReference type="Pfam" id="PF20684">
    <property type="entry name" value="Fung_rhodopsin"/>
    <property type="match status" value="1"/>
</dbReference>
<proteinExistence type="inferred from homology"/>
<keyword evidence="4 7" id="KW-0472">Membrane</keyword>
<feature type="transmembrane region" description="Helical" evidence="7">
    <location>
        <begin position="122"/>
        <end position="147"/>
    </location>
</feature>
<keyword evidence="3 7" id="KW-1133">Transmembrane helix</keyword>
<evidence type="ECO:0000256" key="5">
    <source>
        <dbReference type="ARBA" id="ARBA00038359"/>
    </source>
</evidence>
<feature type="region of interest" description="Disordered" evidence="6">
    <location>
        <begin position="273"/>
        <end position="304"/>
    </location>
</feature>
<protein>
    <recommendedName>
        <fullName evidence="8">Rhodopsin domain-containing protein</fullName>
    </recommendedName>
</protein>
<dbReference type="InterPro" id="IPR049326">
    <property type="entry name" value="Rhodopsin_dom_fungi"/>
</dbReference>
<reference evidence="10" key="1">
    <citation type="submission" date="2017-02" db="EMBL/GenBank/DDBJ databases">
        <authorList>
            <person name="Tafer H."/>
            <person name="Lopandic K."/>
        </authorList>
    </citation>
    <scope>NUCLEOTIDE SEQUENCE [LARGE SCALE GENOMIC DNA]</scope>
    <source>
        <strain evidence="10">CBS 366.77</strain>
    </source>
</reference>
<comment type="subcellular location">
    <subcellularLocation>
        <location evidence="1">Membrane</location>
        <topology evidence="1">Multi-pass membrane protein</topology>
    </subcellularLocation>
</comment>
<evidence type="ECO:0000256" key="3">
    <source>
        <dbReference type="ARBA" id="ARBA00022989"/>
    </source>
</evidence>
<organism evidence="9 10">
    <name type="scientific">Aspergillus sclerotialis</name>
    <dbReference type="NCBI Taxonomy" id="2070753"/>
    <lineage>
        <taxon>Eukaryota</taxon>
        <taxon>Fungi</taxon>
        <taxon>Dikarya</taxon>
        <taxon>Ascomycota</taxon>
        <taxon>Pezizomycotina</taxon>
        <taxon>Eurotiomycetes</taxon>
        <taxon>Eurotiomycetidae</taxon>
        <taxon>Eurotiales</taxon>
        <taxon>Aspergillaceae</taxon>
        <taxon>Aspergillus</taxon>
        <taxon>Aspergillus subgen. Polypaecilum</taxon>
    </lineage>
</organism>
<feature type="compositionally biased region" description="Basic and acidic residues" evidence="6">
    <location>
        <begin position="273"/>
        <end position="290"/>
    </location>
</feature>
<dbReference type="InterPro" id="IPR052337">
    <property type="entry name" value="SAT4-like"/>
</dbReference>
<evidence type="ECO:0000313" key="9">
    <source>
        <dbReference type="EMBL" id="RJE24999.1"/>
    </source>
</evidence>
<accession>A0A3A2ZP76</accession>
<evidence type="ECO:0000313" key="10">
    <source>
        <dbReference type="Proteomes" id="UP000266188"/>
    </source>
</evidence>
<dbReference type="AlphaFoldDB" id="A0A3A2ZP76"/>
<comment type="caution">
    <text evidence="9">The sequence shown here is derived from an EMBL/GenBank/DDBJ whole genome shotgun (WGS) entry which is preliminary data.</text>
</comment>
<keyword evidence="2 7" id="KW-0812">Transmembrane</keyword>
<dbReference type="PANTHER" id="PTHR33048">
    <property type="entry name" value="PTH11-LIKE INTEGRAL MEMBRANE PROTEIN (AFU_ORTHOLOGUE AFUA_5G11245)"/>
    <property type="match status" value="1"/>
</dbReference>
<dbReference type="GO" id="GO:0016020">
    <property type="term" value="C:membrane"/>
    <property type="evidence" value="ECO:0007669"/>
    <property type="project" value="UniProtKB-SubCell"/>
</dbReference>
<name>A0A3A2ZP76_9EURO</name>
<keyword evidence="10" id="KW-1185">Reference proteome</keyword>
<feature type="transmembrane region" description="Helical" evidence="7">
    <location>
        <begin position="47"/>
        <end position="68"/>
    </location>
</feature>
<evidence type="ECO:0000256" key="6">
    <source>
        <dbReference type="SAM" id="MobiDB-lite"/>
    </source>
</evidence>
<evidence type="ECO:0000259" key="8">
    <source>
        <dbReference type="Pfam" id="PF20684"/>
    </source>
</evidence>
<feature type="transmembrane region" description="Helical" evidence="7">
    <location>
        <begin position="167"/>
        <end position="196"/>
    </location>
</feature>